<comment type="caution">
    <text evidence="1">The sequence shown here is derived from an EMBL/GenBank/DDBJ whole genome shotgun (WGS) entry which is preliminary data.</text>
</comment>
<organism evidence="1 2">
    <name type="scientific">Tagetes erecta</name>
    <name type="common">African marigold</name>
    <dbReference type="NCBI Taxonomy" id="13708"/>
    <lineage>
        <taxon>Eukaryota</taxon>
        <taxon>Viridiplantae</taxon>
        <taxon>Streptophyta</taxon>
        <taxon>Embryophyta</taxon>
        <taxon>Tracheophyta</taxon>
        <taxon>Spermatophyta</taxon>
        <taxon>Magnoliopsida</taxon>
        <taxon>eudicotyledons</taxon>
        <taxon>Gunneridae</taxon>
        <taxon>Pentapetalae</taxon>
        <taxon>asterids</taxon>
        <taxon>campanulids</taxon>
        <taxon>Asterales</taxon>
        <taxon>Asteraceae</taxon>
        <taxon>Asteroideae</taxon>
        <taxon>Heliantheae alliance</taxon>
        <taxon>Tageteae</taxon>
        <taxon>Tagetes</taxon>
    </lineage>
</organism>
<sequence length="77" mass="9271">MLMKVAKATVMAVRSYELKLIYQFVLKLNMIQRKREKTLVSTWHFNYSYLVFYLPNVHFFASNSLTINSDQMLYIRL</sequence>
<accession>A0AAD8KSW8</accession>
<evidence type="ECO:0000313" key="1">
    <source>
        <dbReference type="EMBL" id="KAK1428094.1"/>
    </source>
</evidence>
<gene>
    <name evidence="1" type="ORF">QVD17_16922</name>
</gene>
<keyword evidence="2" id="KW-1185">Reference proteome</keyword>
<dbReference type="Proteomes" id="UP001229421">
    <property type="component" value="Unassembled WGS sequence"/>
</dbReference>
<protein>
    <submittedName>
        <fullName evidence="1">Uncharacterized protein</fullName>
    </submittedName>
</protein>
<reference evidence="1" key="1">
    <citation type="journal article" date="2023" name="bioRxiv">
        <title>Improved chromosome-level genome assembly for marigold (Tagetes erecta).</title>
        <authorList>
            <person name="Jiang F."/>
            <person name="Yuan L."/>
            <person name="Wang S."/>
            <person name="Wang H."/>
            <person name="Xu D."/>
            <person name="Wang A."/>
            <person name="Fan W."/>
        </authorList>
    </citation>
    <scope>NUCLEOTIDE SEQUENCE</scope>
    <source>
        <strain evidence="1">WSJ</strain>
        <tissue evidence="1">Leaf</tissue>
    </source>
</reference>
<name>A0AAD8KSW8_TARER</name>
<dbReference type="AlphaFoldDB" id="A0AAD8KSW8"/>
<proteinExistence type="predicted"/>
<dbReference type="EMBL" id="JAUHHV010000004">
    <property type="protein sequence ID" value="KAK1428094.1"/>
    <property type="molecule type" value="Genomic_DNA"/>
</dbReference>
<evidence type="ECO:0000313" key="2">
    <source>
        <dbReference type="Proteomes" id="UP001229421"/>
    </source>
</evidence>